<dbReference type="Pfam" id="PF01323">
    <property type="entry name" value="DSBA"/>
    <property type="match status" value="1"/>
</dbReference>
<feature type="domain" description="DSBA-like thioredoxin" evidence="1">
    <location>
        <begin position="13"/>
        <end position="214"/>
    </location>
</feature>
<name>A0A857J576_9BURK</name>
<dbReference type="InterPro" id="IPR001853">
    <property type="entry name" value="DSBA-like_thioredoxin_dom"/>
</dbReference>
<organism evidence="2 3">
    <name type="scientific">Xylophilus rhododendri</name>
    <dbReference type="NCBI Taxonomy" id="2697032"/>
    <lineage>
        <taxon>Bacteria</taxon>
        <taxon>Pseudomonadati</taxon>
        <taxon>Pseudomonadota</taxon>
        <taxon>Betaproteobacteria</taxon>
        <taxon>Burkholderiales</taxon>
        <taxon>Xylophilus</taxon>
    </lineage>
</organism>
<sequence length="224" mass="24643">MADTSTPNTPIRIDFVSDVACPWCAVGLGGLERALEQLQGNVPVELHFQPFELNPQMPPEGEDVTEHIGRKYGSTPAQQEASRAAIRERGAAVGFAFNPAGRGRIWNTFDAHRLLYWAGEQGRQRELKHALLKAYHGEALNPGDPAVLLACAVEAGLDADGARTVIESDRYTEEVREREQFYQQHGITAVPSVILGERYLIQGGQPPEAYVEAIRQLARERASA</sequence>
<dbReference type="AlphaFoldDB" id="A0A857J576"/>
<proteinExistence type="predicted"/>
<dbReference type="InterPro" id="IPR036249">
    <property type="entry name" value="Thioredoxin-like_sf"/>
</dbReference>
<dbReference type="Proteomes" id="UP000464787">
    <property type="component" value="Chromosome"/>
</dbReference>
<dbReference type="GO" id="GO:0016491">
    <property type="term" value="F:oxidoreductase activity"/>
    <property type="evidence" value="ECO:0007669"/>
    <property type="project" value="InterPro"/>
</dbReference>
<evidence type="ECO:0000313" key="2">
    <source>
        <dbReference type="EMBL" id="QHI98249.1"/>
    </source>
</evidence>
<dbReference type="RefSeq" id="WP_160551766.1">
    <property type="nucleotide sequence ID" value="NZ_CP047650.1"/>
</dbReference>
<reference evidence="2 3" key="1">
    <citation type="submission" date="2020-01" db="EMBL/GenBank/DDBJ databases">
        <title>Genome sequencing of strain KACC 21265.</title>
        <authorList>
            <person name="Heo J."/>
            <person name="Kim S.-J."/>
            <person name="Kim J.-S."/>
            <person name="Hong S.-B."/>
            <person name="Kwon S.-W."/>
        </authorList>
    </citation>
    <scope>NUCLEOTIDE SEQUENCE [LARGE SCALE GENOMIC DNA]</scope>
    <source>
        <strain evidence="2 3">KACC 21265</strain>
    </source>
</reference>
<gene>
    <name evidence="2" type="ORF">GT347_09730</name>
</gene>
<dbReference type="CDD" id="cd03024">
    <property type="entry name" value="DsbA_FrnE"/>
    <property type="match status" value="1"/>
</dbReference>
<dbReference type="Gene3D" id="3.40.30.10">
    <property type="entry name" value="Glutaredoxin"/>
    <property type="match status" value="1"/>
</dbReference>
<keyword evidence="3" id="KW-1185">Reference proteome</keyword>
<dbReference type="SUPFAM" id="SSF52833">
    <property type="entry name" value="Thioredoxin-like"/>
    <property type="match status" value="1"/>
</dbReference>
<dbReference type="KEGG" id="xyk:GT347_09730"/>
<evidence type="ECO:0000313" key="3">
    <source>
        <dbReference type="Proteomes" id="UP000464787"/>
    </source>
</evidence>
<evidence type="ECO:0000259" key="1">
    <source>
        <dbReference type="Pfam" id="PF01323"/>
    </source>
</evidence>
<dbReference type="PANTHER" id="PTHR13887:SF41">
    <property type="entry name" value="THIOREDOXIN SUPERFAMILY PROTEIN"/>
    <property type="match status" value="1"/>
</dbReference>
<protein>
    <submittedName>
        <fullName evidence="2">DsbA family oxidoreductase</fullName>
    </submittedName>
</protein>
<accession>A0A857J576</accession>
<dbReference type="PANTHER" id="PTHR13887">
    <property type="entry name" value="GLUTATHIONE S-TRANSFERASE KAPPA"/>
    <property type="match status" value="1"/>
</dbReference>
<dbReference type="EMBL" id="CP047650">
    <property type="protein sequence ID" value="QHI98249.1"/>
    <property type="molecule type" value="Genomic_DNA"/>
</dbReference>